<dbReference type="InterPro" id="IPR026624">
    <property type="entry name" value="CECR6"/>
</dbReference>
<comment type="caution">
    <text evidence="3">The sequence shown here is derived from an EMBL/GenBank/DDBJ whole genome shotgun (WGS) entry which is preliminary data.</text>
</comment>
<keyword evidence="2 3" id="KW-0812">Transmembrane</keyword>
<dbReference type="AlphaFoldDB" id="A0A5A9PIB1"/>
<dbReference type="OrthoDB" id="5964337at2759"/>
<name>A0A5A9PIB1_9TELE</name>
<dbReference type="PANTHER" id="PTHR47399:SF1">
    <property type="entry name" value="TRANSMEMBRANE PROTEIN 121B"/>
    <property type="match status" value="1"/>
</dbReference>
<proteinExistence type="inferred from homology"/>
<accession>A0A5A9PIB1</accession>
<protein>
    <submittedName>
        <fullName evidence="3">Transmembrane protein 121B</fullName>
    </submittedName>
</protein>
<keyword evidence="2" id="KW-0472">Membrane</keyword>
<keyword evidence="2" id="KW-1133">Transmembrane helix</keyword>
<dbReference type="PANTHER" id="PTHR47399">
    <property type="entry name" value="TRANSMEMBRANE PROTEIN 121B"/>
    <property type="match status" value="1"/>
</dbReference>
<feature type="transmembrane region" description="Helical" evidence="2">
    <location>
        <begin position="95"/>
        <end position="118"/>
    </location>
</feature>
<sequence length="399" mass="44373">MNTMTAEILKDISATSFPQPDSPVSSAPENGQLLFIRNVASRRDTQTTSASANLDGGSSQPLVSSATAEPQSYTMTSGEYMQSTPVFAQRSKKNLFFKILCFLVLLLQGGMLDFYLIIFTDLYWCSWIATDLVVISGWGIFFMKNARSKRERACGFHQKSSIFGCNLGEFTFAYLAWLIYVIASTPKVVLVLETSILDLIALKVPFGITGFKITVLLCAPLLYCLINSVIEDPNGATRFHSQGCFLGTCIDILDSFTLVEMLLKNEIPDVYLKYTVISVYFIALGVPVVWLYELTASEMNCRWIWARFFTGLLVNAPLLVVRCFLVFVYKAPVSVFMFKNVLFLGCKSVEMIDQCASLRGARRFSRGRGGNGAQFSHCVSENDMCPHGYVNTLAVNTQS</sequence>
<feature type="transmembrane region" description="Helical" evidence="2">
    <location>
        <begin position="204"/>
        <end position="226"/>
    </location>
</feature>
<comment type="similarity">
    <text evidence="1">Belongs to the TMEM121 family.</text>
</comment>
<reference evidence="3 4" key="1">
    <citation type="journal article" date="2019" name="Mol. Ecol. Resour.">
        <title>Chromosome-level genome assembly of Triplophysa tibetana, a fish adapted to the harsh high-altitude environment of the Tibetan Plateau.</title>
        <authorList>
            <person name="Yang X."/>
            <person name="Liu H."/>
            <person name="Ma Z."/>
            <person name="Zou Y."/>
            <person name="Zou M."/>
            <person name="Mao Y."/>
            <person name="Li X."/>
            <person name="Wang H."/>
            <person name="Chen T."/>
            <person name="Wang W."/>
            <person name="Yang R."/>
        </authorList>
    </citation>
    <scope>NUCLEOTIDE SEQUENCE [LARGE SCALE GENOMIC DNA]</scope>
    <source>
        <strain evidence="3">TTIB1903HZAU</strain>
        <tissue evidence="3">Muscle</tissue>
    </source>
</reference>
<dbReference type="InterPro" id="IPR032776">
    <property type="entry name" value="CECR6/TMEM121"/>
</dbReference>
<dbReference type="Pfam" id="PF14997">
    <property type="entry name" value="CECR6_TMEM121"/>
    <property type="match status" value="1"/>
</dbReference>
<organism evidence="3 4">
    <name type="scientific">Triplophysa tibetana</name>
    <dbReference type="NCBI Taxonomy" id="1572043"/>
    <lineage>
        <taxon>Eukaryota</taxon>
        <taxon>Metazoa</taxon>
        <taxon>Chordata</taxon>
        <taxon>Craniata</taxon>
        <taxon>Vertebrata</taxon>
        <taxon>Euteleostomi</taxon>
        <taxon>Actinopterygii</taxon>
        <taxon>Neopterygii</taxon>
        <taxon>Teleostei</taxon>
        <taxon>Ostariophysi</taxon>
        <taxon>Cypriniformes</taxon>
        <taxon>Nemacheilidae</taxon>
        <taxon>Triplophysa</taxon>
    </lineage>
</organism>
<evidence type="ECO:0000313" key="3">
    <source>
        <dbReference type="EMBL" id="KAA0720911.1"/>
    </source>
</evidence>
<dbReference type="EMBL" id="SOYY01000005">
    <property type="protein sequence ID" value="KAA0720911.1"/>
    <property type="molecule type" value="Genomic_DNA"/>
</dbReference>
<gene>
    <name evidence="3" type="ORF">E1301_Tti002080</name>
</gene>
<feature type="transmembrane region" description="Helical" evidence="2">
    <location>
        <begin position="304"/>
        <end position="329"/>
    </location>
</feature>
<feature type="transmembrane region" description="Helical" evidence="2">
    <location>
        <begin position="271"/>
        <end position="292"/>
    </location>
</feature>
<dbReference type="Proteomes" id="UP000324632">
    <property type="component" value="Chromosome 5"/>
</dbReference>
<evidence type="ECO:0000256" key="1">
    <source>
        <dbReference type="ARBA" id="ARBA00007711"/>
    </source>
</evidence>
<feature type="transmembrane region" description="Helical" evidence="2">
    <location>
        <begin position="124"/>
        <end position="143"/>
    </location>
</feature>
<feature type="transmembrane region" description="Helical" evidence="2">
    <location>
        <begin position="163"/>
        <end position="184"/>
    </location>
</feature>
<keyword evidence="4" id="KW-1185">Reference proteome</keyword>
<evidence type="ECO:0000313" key="4">
    <source>
        <dbReference type="Proteomes" id="UP000324632"/>
    </source>
</evidence>
<evidence type="ECO:0000256" key="2">
    <source>
        <dbReference type="SAM" id="Phobius"/>
    </source>
</evidence>